<evidence type="ECO:0000256" key="2">
    <source>
        <dbReference type="ARBA" id="ARBA00006024"/>
    </source>
</evidence>
<keyword evidence="7 11" id="KW-0067">ATP-binding</keyword>
<dbReference type="FunFam" id="3.30.70.100:FF:000001">
    <property type="entry name" value="ATPase copper transporting beta"/>
    <property type="match status" value="1"/>
</dbReference>
<dbReference type="FunFam" id="2.70.150.10:FF:000002">
    <property type="entry name" value="Copper-transporting ATPase 1, putative"/>
    <property type="match status" value="1"/>
</dbReference>
<dbReference type="SFLD" id="SFLDS00003">
    <property type="entry name" value="Haloacid_Dehalogenase"/>
    <property type="match status" value="1"/>
</dbReference>
<reference evidence="14 16" key="1">
    <citation type="submission" date="2014-07" db="EMBL/GenBank/DDBJ databases">
        <title>Porphyromonadaceae bacterium OUH 308042 = ATCC BAA-2681 = DSM 28342 draft genome.</title>
        <authorList>
            <person name="Sydenham T.V."/>
            <person name="Hasman H."/>
            <person name="Justensen U.S."/>
        </authorList>
    </citation>
    <scope>NUCLEOTIDE SEQUENCE [LARGE SCALE GENOMIC DNA]</scope>
    <source>
        <strain evidence="14 16">OUH 308042</strain>
    </source>
</reference>
<reference evidence="13 15" key="2">
    <citation type="submission" date="2014-07" db="EMBL/GenBank/DDBJ databases">
        <title>Porphyromonadaceae bacterium OUH 334697 = ATCC BAA-2682 = DSM 28341 draft genome.</title>
        <authorList>
            <person name="Sydenham T.V."/>
            <person name="Hasman H."/>
            <person name="Justesen U.S."/>
        </authorList>
    </citation>
    <scope>NUCLEOTIDE SEQUENCE [LARGE SCALE GENOMIC DNA]</scope>
    <source>
        <strain evidence="13 15">OUH 334697</strain>
    </source>
</reference>
<keyword evidence="11" id="KW-1003">Cell membrane</keyword>
<dbReference type="InterPro" id="IPR044492">
    <property type="entry name" value="P_typ_ATPase_HD_dom"/>
</dbReference>
<dbReference type="InterPro" id="IPR018303">
    <property type="entry name" value="ATPase_P-typ_P_site"/>
</dbReference>
<sequence length="750" mass="81567">MVKSRKINMSDHLGHIRETYQVLGMSCASCAVSVESTLSAQKGVREARVNLSNSTVFVEFDPQIVTPDELRKAVEAAGYELVIEKQDDPEEAGRLQREEYLSLKRKTTGAILLAIPVFVIGMFFMHMPYGNWIMLAFTLPVMLFFGRDFFVHAYKQFRHGRANMDTLVAVSTGVAFLFSLFNTIWPEYWTERGLEAHVYYEAAAVIIALILLGRLLEARARFSTSTAIKKLMGLQPKTVVKIEGDGREVEIPIKEVSVGDVLVVKPGDKIPVDGSVTGGVSFVDESMITGEPIPVEKTSGSVVYAGTINQKGSFRFRAEKVGNETILAHIIKMVQEAQGSKAPVQKLVDRIAGIFVPVVMGIAVLTFVIWMLVGGEEAFTHALLTSITVLVIACPCALGLATPTAIMVGIGKGAENNILIKDAEGLEMMHLVNAIVLDKTGTITEGQPVVTDMSWRGEDRREVYRGILSAIERRSEHPLADAVVESLRAGSVTDIEVKDFETSVGKGVIAYAGGEVYGVGNRKLLEDMHVALTGEEDVLASGWEEEGKTVVFFAGREGVIAVIAIADKIKVTSGQAIKTLQRMGVEVYMLTGDNTRTARRVADILGVHRFKSEVMPSDKADFIRELQQEGKIVAMVGDGINDSQALAQADVSIAMGRGSDIAMDVAEVTLITSDLNVLPKAINLSVQTVRTIRQNLFWAFIYNVIGIPLAAGVLYPFTGFLLNPMIAAAAMAFSSVSVVTNSLRIRFKGL</sequence>
<dbReference type="InterPro" id="IPR023298">
    <property type="entry name" value="ATPase_P-typ_TM_dom_sf"/>
</dbReference>
<dbReference type="InterPro" id="IPR027256">
    <property type="entry name" value="P-typ_ATPase_IB"/>
</dbReference>
<evidence type="ECO:0000313" key="15">
    <source>
        <dbReference type="Proteomes" id="UP000031937"/>
    </source>
</evidence>
<dbReference type="SFLD" id="SFLDG00002">
    <property type="entry name" value="C1.7:_P-type_atpase_like"/>
    <property type="match status" value="1"/>
</dbReference>
<keyword evidence="16" id="KW-1185">Reference proteome</keyword>
<evidence type="ECO:0000256" key="6">
    <source>
        <dbReference type="ARBA" id="ARBA00022741"/>
    </source>
</evidence>
<dbReference type="Gene3D" id="3.40.50.1000">
    <property type="entry name" value="HAD superfamily/HAD-like"/>
    <property type="match status" value="1"/>
</dbReference>
<dbReference type="InterPro" id="IPR006121">
    <property type="entry name" value="HMA_dom"/>
</dbReference>
<evidence type="ECO:0000313" key="14">
    <source>
        <dbReference type="EMBL" id="KIO45669.1"/>
    </source>
</evidence>
<evidence type="ECO:0000256" key="11">
    <source>
        <dbReference type="RuleBase" id="RU362081"/>
    </source>
</evidence>
<comment type="subcellular location">
    <subcellularLocation>
        <location evidence="11">Cell membrane</location>
    </subcellularLocation>
    <subcellularLocation>
        <location evidence="1">Endomembrane system</location>
        <topology evidence="1">Multi-pass membrane protein</topology>
    </subcellularLocation>
</comment>
<feature type="domain" description="HMA" evidence="12">
    <location>
        <begin position="16"/>
        <end position="82"/>
    </location>
</feature>
<name>A0A0C3RIA8_9PORP</name>
<evidence type="ECO:0000256" key="9">
    <source>
        <dbReference type="ARBA" id="ARBA00022989"/>
    </source>
</evidence>
<dbReference type="GO" id="GO:0043682">
    <property type="term" value="F:P-type divalent copper transporter activity"/>
    <property type="evidence" value="ECO:0007669"/>
    <property type="project" value="TreeGrafter"/>
</dbReference>
<feature type="transmembrane region" description="Helical" evidence="11">
    <location>
        <begin position="379"/>
        <end position="402"/>
    </location>
</feature>
<evidence type="ECO:0000256" key="10">
    <source>
        <dbReference type="ARBA" id="ARBA00023136"/>
    </source>
</evidence>
<dbReference type="EMBL" id="JPIU01000037">
    <property type="protein sequence ID" value="KIO45669.1"/>
    <property type="molecule type" value="Genomic_DNA"/>
</dbReference>
<dbReference type="SUPFAM" id="SSF81653">
    <property type="entry name" value="Calcium ATPase, transduction domain A"/>
    <property type="match status" value="1"/>
</dbReference>
<dbReference type="InterPro" id="IPR023299">
    <property type="entry name" value="ATPase_P-typ_cyto_dom_N"/>
</dbReference>
<dbReference type="Gene3D" id="3.30.70.100">
    <property type="match status" value="1"/>
</dbReference>
<evidence type="ECO:0000256" key="5">
    <source>
        <dbReference type="ARBA" id="ARBA00022723"/>
    </source>
</evidence>
<dbReference type="InterPro" id="IPR017969">
    <property type="entry name" value="Heavy-metal-associated_CS"/>
</dbReference>
<dbReference type="GO" id="GO:0005524">
    <property type="term" value="F:ATP binding"/>
    <property type="evidence" value="ECO:0007669"/>
    <property type="project" value="UniProtKB-UniRule"/>
</dbReference>
<proteinExistence type="inferred from homology"/>
<keyword evidence="4 11" id="KW-0812">Transmembrane</keyword>
<comment type="similarity">
    <text evidence="2 11">Belongs to the cation transport ATPase (P-type) (TC 3.A.3) family. Type IB subfamily.</text>
</comment>
<evidence type="ECO:0000256" key="4">
    <source>
        <dbReference type="ARBA" id="ARBA00022692"/>
    </source>
</evidence>
<evidence type="ECO:0000256" key="3">
    <source>
        <dbReference type="ARBA" id="ARBA00022448"/>
    </source>
</evidence>
<feature type="transmembrane region" description="Helical" evidence="11">
    <location>
        <begin position="351"/>
        <end position="373"/>
    </location>
</feature>
<dbReference type="Proteomes" id="UP000031937">
    <property type="component" value="Unassembled WGS sequence"/>
</dbReference>
<dbReference type="GO" id="GO:0005886">
    <property type="term" value="C:plasma membrane"/>
    <property type="evidence" value="ECO:0007669"/>
    <property type="project" value="UniProtKB-SubCell"/>
</dbReference>
<dbReference type="AlphaFoldDB" id="A0A0C3RIA8"/>
<dbReference type="Gene3D" id="3.40.1110.10">
    <property type="entry name" value="Calcium-transporting ATPase, cytoplasmic domain N"/>
    <property type="match status" value="1"/>
</dbReference>
<evidence type="ECO:0000313" key="13">
    <source>
        <dbReference type="EMBL" id="KIO43500.1"/>
    </source>
</evidence>
<dbReference type="SUPFAM" id="SSF55008">
    <property type="entry name" value="HMA, heavy metal-associated domain"/>
    <property type="match status" value="1"/>
</dbReference>
<dbReference type="GO" id="GO:0016887">
    <property type="term" value="F:ATP hydrolysis activity"/>
    <property type="evidence" value="ECO:0007669"/>
    <property type="project" value="InterPro"/>
</dbReference>
<keyword evidence="5 11" id="KW-0479">Metal-binding</keyword>
<dbReference type="Proteomes" id="UP000031980">
    <property type="component" value="Unassembled WGS sequence"/>
</dbReference>
<dbReference type="NCBIfam" id="TIGR01525">
    <property type="entry name" value="ATPase-IB_hvy"/>
    <property type="match status" value="1"/>
</dbReference>
<feature type="transmembrane region" description="Helical" evidence="11">
    <location>
        <begin position="166"/>
        <end position="185"/>
    </location>
</feature>
<protein>
    <submittedName>
        <fullName evidence="14">Copper transporter</fullName>
    </submittedName>
</protein>
<dbReference type="Pfam" id="PF00403">
    <property type="entry name" value="HMA"/>
    <property type="match status" value="1"/>
</dbReference>
<dbReference type="PROSITE" id="PS50846">
    <property type="entry name" value="HMA_2"/>
    <property type="match status" value="1"/>
</dbReference>
<dbReference type="Gene3D" id="2.70.150.10">
    <property type="entry name" value="Calcium-transporting ATPase, cytoplasmic transduction domain A"/>
    <property type="match status" value="1"/>
</dbReference>
<dbReference type="Pfam" id="PF00702">
    <property type="entry name" value="Hydrolase"/>
    <property type="match status" value="1"/>
</dbReference>
<dbReference type="NCBIfam" id="TIGR01494">
    <property type="entry name" value="ATPase_P-type"/>
    <property type="match status" value="1"/>
</dbReference>
<dbReference type="CDD" id="cd02094">
    <property type="entry name" value="P-type_ATPase_Cu-like"/>
    <property type="match status" value="1"/>
</dbReference>
<gene>
    <name evidence="14" type="ORF">BA92_04190</name>
    <name evidence="13" type="ORF">IE90_10225</name>
</gene>
<keyword evidence="3" id="KW-0813">Transport</keyword>
<dbReference type="InterPro" id="IPR023214">
    <property type="entry name" value="HAD_sf"/>
</dbReference>
<keyword evidence="8" id="KW-1278">Translocase</keyword>
<comment type="caution">
    <text evidence="14">The sequence shown here is derived from an EMBL/GenBank/DDBJ whole genome shotgun (WGS) entry which is preliminary data.</text>
</comment>
<dbReference type="EMBL" id="JPIT01000031">
    <property type="protein sequence ID" value="KIO43500.1"/>
    <property type="molecule type" value="Genomic_DNA"/>
</dbReference>
<feature type="transmembrane region" description="Helical" evidence="11">
    <location>
        <begin position="696"/>
        <end position="715"/>
    </location>
</feature>
<evidence type="ECO:0000256" key="7">
    <source>
        <dbReference type="ARBA" id="ARBA00022840"/>
    </source>
</evidence>
<evidence type="ECO:0000256" key="1">
    <source>
        <dbReference type="ARBA" id="ARBA00004127"/>
    </source>
</evidence>
<keyword evidence="9 11" id="KW-1133">Transmembrane helix</keyword>
<dbReference type="CDD" id="cd00371">
    <property type="entry name" value="HMA"/>
    <property type="match status" value="1"/>
</dbReference>
<dbReference type="SUPFAM" id="SSF81665">
    <property type="entry name" value="Calcium ATPase, transmembrane domain M"/>
    <property type="match status" value="1"/>
</dbReference>
<dbReference type="InterPro" id="IPR059000">
    <property type="entry name" value="ATPase_P-type_domA"/>
</dbReference>
<evidence type="ECO:0000256" key="8">
    <source>
        <dbReference type="ARBA" id="ARBA00022967"/>
    </source>
</evidence>
<dbReference type="PANTHER" id="PTHR43520:SF8">
    <property type="entry name" value="P-TYPE CU(+) TRANSPORTER"/>
    <property type="match status" value="1"/>
</dbReference>
<dbReference type="SFLD" id="SFLDF00027">
    <property type="entry name" value="p-type_atpase"/>
    <property type="match status" value="1"/>
</dbReference>
<feature type="transmembrane region" description="Helical" evidence="11">
    <location>
        <begin position="107"/>
        <end position="126"/>
    </location>
</feature>
<dbReference type="PROSITE" id="PS00154">
    <property type="entry name" value="ATPASE_E1_E2"/>
    <property type="match status" value="1"/>
</dbReference>
<dbReference type="GO" id="GO:0055070">
    <property type="term" value="P:copper ion homeostasis"/>
    <property type="evidence" value="ECO:0007669"/>
    <property type="project" value="TreeGrafter"/>
</dbReference>
<dbReference type="PROSITE" id="PS01047">
    <property type="entry name" value="HMA_1"/>
    <property type="match status" value="1"/>
</dbReference>
<feature type="transmembrane region" description="Helical" evidence="11">
    <location>
        <begin position="721"/>
        <end position="743"/>
    </location>
</feature>
<dbReference type="InterPro" id="IPR001757">
    <property type="entry name" value="P_typ_ATPase"/>
</dbReference>
<keyword evidence="6 11" id="KW-0547">Nucleotide-binding</keyword>
<dbReference type="InterPro" id="IPR036412">
    <property type="entry name" value="HAD-like_sf"/>
</dbReference>
<dbReference type="GO" id="GO:0005507">
    <property type="term" value="F:copper ion binding"/>
    <property type="evidence" value="ECO:0007669"/>
    <property type="project" value="TreeGrafter"/>
</dbReference>
<dbReference type="Pfam" id="PF00122">
    <property type="entry name" value="E1-E2_ATPase"/>
    <property type="match status" value="1"/>
</dbReference>
<evidence type="ECO:0000259" key="12">
    <source>
        <dbReference type="PROSITE" id="PS50846"/>
    </source>
</evidence>
<accession>A0A0C3RIA8</accession>
<organism evidence="14 16">
    <name type="scientific">Sanguibacteroides justesenii</name>
    <dbReference type="NCBI Taxonomy" id="1547597"/>
    <lineage>
        <taxon>Bacteria</taxon>
        <taxon>Pseudomonadati</taxon>
        <taxon>Bacteroidota</taxon>
        <taxon>Bacteroidia</taxon>
        <taxon>Bacteroidales</taxon>
        <taxon>Porphyromonadaceae</taxon>
        <taxon>Sanguibacteroides</taxon>
    </lineage>
</organism>
<feature type="transmembrane region" description="Helical" evidence="11">
    <location>
        <begin position="132"/>
        <end position="154"/>
    </location>
</feature>
<dbReference type="PRINTS" id="PR00943">
    <property type="entry name" value="CUATPASE"/>
</dbReference>
<keyword evidence="10 11" id="KW-0472">Membrane</keyword>
<dbReference type="NCBIfam" id="TIGR01511">
    <property type="entry name" value="ATPase-IB1_Cu"/>
    <property type="match status" value="1"/>
</dbReference>
<dbReference type="InterPro" id="IPR036163">
    <property type="entry name" value="HMA_dom_sf"/>
</dbReference>
<dbReference type="GO" id="GO:0012505">
    <property type="term" value="C:endomembrane system"/>
    <property type="evidence" value="ECO:0007669"/>
    <property type="project" value="UniProtKB-SubCell"/>
</dbReference>
<dbReference type="PRINTS" id="PR00119">
    <property type="entry name" value="CATATPASE"/>
</dbReference>
<evidence type="ECO:0000313" key="16">
    <source>
        <dbReference type="Proteomes" id="UP000031980"/>
    </source>
</evidence>
<dbReference type="PANTHER" id="PTHR43520">
    <property type="entry name" value="ATP7, ISOFORM B"/>
    <property type="match status" value="1"/>
</dbReference>
<dbReference type="InterPro" id="IPR008250">
    <property type="entry name" value="ATPase_P-typ_transduc_dom_A_sf"/>
</dbReference>
<dbReference type="SUPFAM" id="SSF56784">
    <property type="entry name" value="HAD-like"/>
    <property type="match status" value="1"/>
</dbReference>
<feature type="transmembrane region" description="Helical" evidence="11">
    <location>
        <begin position="197"/>
        <end position="216"/>
    </location>
</feature>